<dbReference type="STRING" id="143223.SAMN05878281_1248"/>
<proteinExistence type="inferred from homology"/>
<dbReference type="Pfam" id="PF01063">
    <property type="entry name" value="Aminotran_4"/>
    <property type="match status" value="1"/>
</dbReference>
<dbReference type="Gene3D" id="3.20.10.10">
    <property type="entry name" value="D-amino Acid Aminotransferase, subunit A, domain 2"/>
    <property type="match status" value="1"/>
</dbReference>
<protein>
    <submittedName>
        <fullName evidence="4">D-alanine transaminase</fullName>
    </submittedName>
</protein>
<evidence type="ECO:0000256" key="3">
    <source>
        <dbReference type="ARBA" id="ARBA00022898"/>
    </source>
</evidence>
<evidence type="ECO:0000313" key="4">
    <source>
        <dbReference type="EMBL" id="SHM60272.1"/>
    </source>
</evidence>
<name>A0A1M7K4P2_9FLAO</name>
<dbReference type="OrthoDB" id="9804984at2"/>
<dbReference type="Gene3D" id="3.30.470.10">
    <property type="match status" value="1"/>
</dbReference>
<gene>
    <name evidence="4" type="ORF">SAMN05878281_1248</name>
</gene>
<evidence type="ECO:0000256" key="2">
    <source>
        <dbReference type="ARBA" id="ARBA00009320"/>
    </source>
</evidence>
<sequence length="289" mass="32959">MKPEKQYPSEVYLNGKWLKHDEAFVSVFDRAFMFGDGIYEVTPFYSGKPFLLKEHLKRLKYCLDEIQIKFDPFALQETMLEAISRAGLNEADAAVYIQVSRGAATRSHFVPEKIETTVLLYAFPVTLKGFEKKSWEVMATEDKRWHRCDIKSTALLANVMANEEAIAAGFAENLLVRKGYFTEGSHSSLFFVKYGVVHTHPEGQKILSGITRAEVINICTDLNIKVVEKAVHIDELVEVEEIFVTGTTTQIIPISSITHKNKKVYTARKDSVTKKLQEIFIKRTREKLT</sequence>
<dbReference type="InterPro" id="IPR043131">
    <property type="entry name" value="BCAT-like_N"/>
</dbReference>
<keyword evidence="3" id="KW-0663">Pyridoxal phosphate</keyword>
<accession>A0A1M7K4P2</accession>
<dbReference type="GO" id="GO:0008652">
    <property type="term" value="P:amino acid biosynthetic process"/>
    <property type="evidence" value="ECO:0007669"/>
    <property type="project" value="UniProtKB-ARBA"/>
</dbReference>
<organism evidence="4 5">
    <name type="scientific">Salegentibacter salegens</name>
    <dbReference type="NCBI Taxonomy" id="143223"/>
    <lineage>
        <taxon>Bacteria</taxon>
        <taxon>Pseudomonadati</taxon>
        <taxon>Bacteroidota</taxon>
        <taxon>Flavobacteriia</taxon>
        <taxon>Flavobacteriales</taxon>
        <taxon>Flavobacteriaceae</taxon>
        <taxon>Salegentibacter</taxon>
    </lineage>
</organism>
<dbReference type="GO" id="GO:0005829">
    <property type="term" value="C:cytosol"/>
    <property type="evidence" value="ECO:0007669"/>
    <property type="project" value="TreeGrafter"/>
</dbReference>
<comment type="cofactor">
    <cofactor evidence="1">
        <name>pyridoxal 5'-phosphate</name>
        <dbReference type="ChEBI" id="CHEBI:597326"/>
    </cofactor>
</comment>
<dbReference type="FunFam" id="3.20.10.10:FF:000002">
    <property type="entry name" value="D-alanine aminotransferase"/>
    <property type="match status" value="1"/>
</dbReference>
<evidence type="ECO:0000313" key="5">
    <source>
        <dbReference type="Proteomes" id="UP000190235"/>
    </source>
</evidence>
<dbReference type="InterPro" id="IPR036038">
    <property type="entry name" value="Aminotransferase-like"/>
</dbReference>
<reference evidence="5" key="1">
    <citation type="submission" date="2016-11" db="EMBL/GenBank/DDBJ databases">
        <authorList>
            <person name="Varghese N."/>
            <person name="Submissions S."/>
        </authorList>
    </citation>
    <scope>NUCLEOTIDE SEQUENCE [LARGE SCALE GENOMIC DNA]</scope>
    <source>
        <strain evidence="5">ACAM 48</strain>
    </source>
</reference>
<dbReference type="AlphaFoldDB" id="A0A1M7K4P2"/>
<dbReference type="Proteomes" id="UP000190235">
    <property type="component" value="Chromosome I"/>
</dbReference>
<dbReference type="PANTHER" id="PTHR42743">
    <property type="entry name" value="AMINO-ACID AMINOTRANSFERASE"/>
    <property type="match status" value="1"/>
</dbReference>
<dbReference type="InterPro" id="IPR050571">
    <property type="entry name" value="Class-IV_PLP-Dep_Aminotrnsfr"/>
</dbReference>
<dbReference type="EMBL" id="LT670848">
    <property type="protein sequence ID" value="SHM60272.1"/>
    <property type="molecule type" value="Genomic_DNA"/>
</dbReference>
<dbReference type="GO" id="GO:0003824">
    <property type="term" value="F:catalytic activity"/>
    <property type="evidence" value="ECO:0007669"/>
    <property type="project" value="InterPro"/>
</dbReference>
<dbReference type="InterPro" id="IPR001544">
    <property type="entry name" value="Aminotrans_IV"/>
</dbReference>
<dbReference type="SUPFAM" id="SSF56752">
    <property type="entry name" value="D-aminoacid aminotransferase-like PLP-dependent enzymes"/>
    <property type="match status" value="1"/>
</dbReference>
<comment type="similarity">
    <text evidence="2">Belongs to the class-IV pyridoxal-phosphate-dependent aminotransferase family.</text>
</comment>
<dbReference type="PANTHER" id="PTHR42743:SF10">
    <property type="entry name" value="D-ALANINE AMINOTRANSFERASE"/>
    <property type="match status" value="1"/>
</dbReference>
<dbReference type="GO" id="GO:0046394">
    <property type="term" value="P:carboxylic acid biosynthetic process"/>
    <property type="evidence" value="ECO:0007669"/>
    <property type="project" value="UniProtKB-ARBA"/>
</dbReference>
<dbReference type="RefSeq" id="WP_079734457.1">
    <property type="nucleotide sequence ID" value="NZ_LT670848.1"/>
</dbReference>
<keyword evidence="5" id="KW-1185">Reference proteome</keyword>
<dbReference type="InterPro" id="IPR043132">
    <property type="entry name" value="BCAT-like_C"/>
</dbReference>
<evidence type="ECO:0000256" key="1">
    <source>
        <dbReference type="ARBA" id="ARBA00001933"/>
    </source>
</evidence>